<dbReference type="Pfam" id="PF16220">
    <property type="entry name" value="DUF4880"/>
    <property type="match status" value="1"/>
</dbReference>
<comment type="caution">
    <text evidence="3">The sequence shown here is derived from an EMBL/GenBank/DDBJ whole genome shotgun (WGS) entry which is preliminary data.</text>
</comment>
<dbReference type="PANTHER" id="PTHR30273">
    <property type="entry name" value="PERIPLASMIC SIGNAL SENSOR AND SIGMA FACTOR ACTIVATOR FECR-RELATED"/>
    <property type="match status" value="1"/>
</dbReference>
<dbReference type="GO" id="GO:0016989">
    <property type="term" value="F:sigma factor antagonist activity"/>
    <property type="evidence" value="ECO:0007669"/>
    <property type="project" value="TreeGrafter"/>
</dbReference>
<organism evidence="3 4">
    <name type="scientific">Methylomonas koyamae</name>
    <dbReference type="NCBI Taxonomy" id="702114"/>
    <lineage>
        <taxon>Bacteria</taxon>
        <taxon>Pseudomonadati</taxon>
        <taxon>Pseudomonadota</taxon>
        <taxon>Gammaproteobacteria</taxon>
        <taxon>Methylococcales</taxon>
        <taxon>Methylococcaceae</taxon>
        <taxon>Methylomonas</taxon>
    </lineage>
</organism>
<protein>
    <recommendedName>
        <fullName evidence="2">FecR N-terminal domain-containing protein</fullName>
    </recommendedName>
</protein>
<dbReference type="AlphaFoldDB" id="A0A177NJ75"/>
<keyword evidence="1" id="KW-0812">Transmembrane</keyword>
<feature type="transmembrane region" description="Helical" evidence="1">
    <location>
        <begin position="72"/>
        <end position="91"/>
    </location>
</feature>
<dbReference type="Proteomes" id="UP000077857">
    <property type="component" value="Unassembled WGS sequence"/>
</dbReference>
<accession>A0A177NJ75</accession>
<evidence type="ECO:0000259" key="2">
    <source>
        <dbReference type="Pfam" id="PF16220"/>
    </source>
</evidence>
<evidence type="ECO:0000256" key="1">
    <source>
        <dbReference type="SAM" id="Phobius"/>
    </source>
</evidence>
<keyword evidence="1" id="KW-0472">Membrane</keyword>
<name>A0A177NJ75_9GAMM</name>
<evidence type="ECO:0000313" key="4">
    <source>
        <dbReference type="Proteomes" id="UP000077857"/>
    </source>
</evidence>
<dbReference type="InterPro" id="IPR032623">
    <property type="entry name" value="FecR_N"/>
</dbReference>
<keyword evidence="1" id="KW-1133">Transmembrane helix</keyword>
<dbReference type="PANTHER" id="PTHR30273:SF2">
    <property type="entry name" value="PROTEIN FECR"/>
    <property type="match status" value="1"/>
</dbReference>
<dbReference type="InterPro" id="IPR012373">
    <property type="entry name" value="Ferrdict_sens_TM"/>
</dbReference>
<evidence type="ECO:0000313" key="3">
    <source>
        <dbReference type="EMBL" id="OAI17931.1"/>
    </source>
</evidence>
<sequence length="122" mass="13355">MRADNADKLEREAFVAWLNASPQHAAAWDAVQHLFAELEAPAKALRAEHAGDAGPALSRNPHSANVKRRKRLLVRIPAAAAVSLLLLAGVLQSDWWQNRQADYRTAAGEQRRIALADGSTTR</sequence>
<proteinExistence type="predicted"/>
<dbReference type="EMBL" id="LUUJ01000063">
    <property type="protein sequence ID" value="OAI17931.1"/>
    <property type="molecule type" value="Genomic_DNA"/>
</dbReference>
<reference evidence="3 4" key="1">
    <citation type="submission" date="2016-03" db="EMBL/GenBank/DDBJ databases">
        <authorList>
            <person name="Ploux O."/>
        </authorList>
    </citation>
    <scope>NUCLEOTIDE SEQUENCE [LARGE SCALE GENOMIC DNA]</scope>
    <source>
        <strain evidence="3 4">R-45378</strain>
    </source>
</reference>
<gene>
    <name evidence="3" type="ORF">A1507_00450</name>
</gene>
<feature type="domain" description="FecR N-terminal" evidence="2">
    <location>
        <begin position="1"/>
        <end position="34"/>
    </location>
</feature>